<dbReference type="Proteomes" id="UP000269396">
    <property type="component" value="Unassembled WGS sequence"/>
</dbReference>
<accession>A0A183NRX2</accession>
<dbReference type="EMBL" id="UZAL01026744">
    <property type="protein sequence ID" value="VDP25494.1"/>
    <property type="molecule type" value="Genomic_DNA"/>
</dbReference>
<dbReference type="PANTHER" id="PTHR37984:SF5">
    <property type="entry name" value="PROTEIN NYNRIN-LIKE"/>
    <property type="match status" value="1"/>
</dbReference>
<dbReference type="Gene3D" id="3.10.10.10">
    <property type="entry name" value="HIV Type 1 Reverse Transcriptase, subunit A, domain 1"/>
    <property type="match status" value="1"/>
</dbReference>
<proteinExistence type="predicted"/>
<organism evidence="1 2">
    <name type="scientific">Schistosoma mattheei</name>
    <dbReference type="NCBI Taxonomy" id="31246"/>
    <lineage>
        <taxon>Eukaryota</taxon>
        <taxon>Metazoa</taxon>
        <taxon>Spiralia</taxon>
        <taxon>Lophotrochozoa</taxon>
        <taxon>Platyhelminthes</taxon>
        <taxon>Trematoda</taxon>
        <taxon>Digenea</taxon>
        <taxon>Strigeidida</taxon>
        <taxon>Schistosomatoidea</taxon>
        <taxon>Schistosomatidae</taxon>
        <taxon>Schistosoma</taxon>
    </lineage>
</organism>
<sequence>MPCYRHHNVFKEGLGECTNVKALLTLKPAATPVFRPKGPVTYAAIPIVEQELQWLQEIGVIEPVNFSNWAAPIVVVKKSNGSVRLYADHSIGLNEALESHQYPGMAEKCSHTATRIQPLPGKSYSLPSRGRNVVYENERTESECPAF</sequence>
<keyword evidence="2" id="KW-1185">Reference proteome</keyword>
<dbReference type="AlphaFoldDB" id="A0A183NRX2"/>
<reference evidence="1 2" key="1">
    <citation type="submission" date="2018-11" db="EMBL/GenBank/DDBJ databases">
        <authorList>
            <consortium name="Pathogen Informatics"/>
        </authorList>
    </citation>
    <scope>NUCLEOTIDE SEQUENCE [LARGE SCALE GENOMIC DNA]</scope>
    <source>
        <strain>Denwood</strain>
        <strain evidence="2">Zambia</strain>
    </source>
</reference>
<name>A0A183NRX2_9TREM</name>
<dbReference type="PANTHER" id="PTHR37984">
    <property type="entry name" value="PROTEIN CBG26694"/>
    <property type="match status" value="1"/>
</dbReference>
<dbReference type="InterPro" id="IPR050951">
    <property type="entry name" value="Retrovirus_Pol_polyprotein"/>
</dbReference>
<dbReference type="InterPro" id="IPR043502">
    <property type="entry name" value="DNA/RNA_pol_sf"/>
</dbReference>
<protein>
    <submittedName>
        <fullName evidence="1">Uncharacterized protein</fullName>
    </submittedName>
</protein>
<gene>
    <name evidence="1" type="ORF">SMTD_LOCUS4858</name>
</gene>
<evidence type="ECO:0000313" key="1">
    <source>
        <dbReference type="EMBL" id="VDP25494.1"/>
    </source>
</evidence>
<evidence type="ECO:0000313" key="2">
    <source>
        <dbReference type="Proteomes" id="UP000269396"/>
    </source>
</evidence>
<dbReference type="SUPFAM" id="SSF56672">
    <property type="entry name" value="DNA/RNA polymerases"/>
    <property type="match status" value="1"/>
</dbReference>